<dbReference type="InterPro" id="IPR009051">
    <property type="entry name" value="Helical_ferredxn"/>
</dbReference>
<feature type="domain" description="4Fe-4S ferredoxin-type" evidence="7">
    <location>
        <begin position="303"/>
        <end position="330"/>
    </location>
</feature>
<dbReference type="InterPro" id="IPR017896">
    <property type="entry name" value="4Fe4S_Fe-S-bd"/>
</dbReference>
<evidence type="ECO:0000259" key="7">
    <source>
        <dbReference type="PROSITE" id="PS51379"/>
    </source>
</evidence>
<evidence type="ECO:0000256" key="4">
    <source>
        <dbReference type="ARBA" id="ARBA00023004"/>
    </source>
</evidence>
<feature type="transmembrane region" description="Helical" evidence="6">
    <location>
        <begin position="20"/>
        <end position="43"/>
    </location>
</feature>
<feature type="transmembrane region" description="Helical" evidence="6">
    <location>
        <begin position="132"/>
        <end position="154"/>
    </location>
</feature>
<dbReference type="GO" id="GO:0046872">
    <property type="term" value="F:metal ion binding"/>
    <property type="evidence" value="ECO:0007669"/>
    <property type="project" value="UniProtKB-KW"/>
</dbReference>
<keyword evidence="3" id="KW-0560">Oxidoreductase</keyword>
<dbReference type="PANTHER" id="PTHR43255">
    <property type="entry name" value="IRON-SULFUR-BINDING OXIDOREDUCTASE FADF-RELATED-RELATED"/>
    <property type="match status" value="1"/>
</dbReference>
<name>A0A948RY62_UNCEI</name>
<evidence type="ECO:0000256" key="5">
    <source>
        <dbReference type="ARBA" id="ARBA00023014"/>
    </source>
</evidence>
<dbReference type="InterPro" id="IPR051460">
    <property type="entry name" value="HdrC_iron-sulfur_subunit"/>
</dbReference>
<dbReference type="Pfam" id="PF13183">
    <property type="entry name" value="Fer4_8"/>
    <property type="match status" value="1"/>
</dbReference>
<dbReference type="Gene3D" id="1.10.1060.10">
    <property type="entry name" value="Alpha-helical ferredoxin"/>
    <property type="match status" value="1"/>
</dbReference>
<dbReference type="InterPro" id="IPR036197">
    <property type="entry name" value="NarG-like_sf"/>
</dbReference>
<proteinExistence type="predicted"/>
<evidence type="ECO:0000313" key="8">
    <source>
        <dbReference type="EMBL" id="MBU2692131.1"/>
    </source>
</evidence>
<dbReference type="GO" id="GO:0051539">
    <property type="term" value="F:4 iron, 4 sulfur cluster binding"/>
    <property type="evidence" value="ECO:0007669"/>
    <property type="project" value="UniProtKB-KW"/>
</dbReference>
<dbReference type="Pfam" id="PF02754">
    <property type="entry name" value="CCG"/>
    <property type="match status" value="2"/>
</dbReference>
<feature type="transmembrane region" description="Helical" evidence="6">
    <location>
        <begin position="94"/>
        <end position="117"/>
    </location>
</feature>
<dbReference type="InterPro" id="IPR017900">
    <property type="entry name" value="4Fe4S_Fe_S_CS"/>
</dbReference>
<keyword evidence="6" id="KW-1133">Transmembrane helix</keyword>
<organism evidence="8 9">
    <name type="scientific">Eiseniibacteriota bacterium</name>
    <dbReference type="NCBI Taxonomy" id="2212470"/>
    <lineage>
        <taxon>Bacteria</taxon>
        <taxon>Candidatus Eiseniibacteriota</taxon>
    </lineage>
</organism>
<reference evidence="8" key="1">
    <citation type="submission" date="2021-05" db="EMBL/GenBank/DDBJ databases">
        <title>Energy efficiency and biological interactions define the core microbiome of deep oligotrophic groundwater.</title>
        <authorList>
            <person name="Mehrshad M."/>
            <person name="Lopez-Fernandez M."/>
            <person name="Bell E."/>
            <person name="Bernier-Latmani R."/>
            <person name="Bertilsson S."/>
            <person name="Dopson M."/>
        </authorList>
    </citation>
    <scope>NUCLEOTIDE SEQUENCE</scope>
    <source>
        <strain evidence="8">Modern_marine.mb.64</strain>
    </source>
</reference>
<dbReference type="AlphaFoldDB" id="A0A948RY62"/>
<keyword evidence="2" id="KW-0479">Metal-binding</keyword>
<keyword evidence="5" id="KW-0411">Iron-sulfur</keyword>
<evidence type="ECO:0000256" key="1">
    <source>
        <dbReference type="ARBA" id="ARBA00022485"/>
    </source>
</evidence>
<keyword evidence="6" id="KW-0472">Membrane</keyword>
<dbReference type="PROSITE" id="PS51379">
    <property type="entry name" value="4FE4S_FER_2"/>
    <property type="match status" value="2"/>
</dbReference>
<feature type="transmembrane region" description="Helical" evidence="6">
    <location>
        <begin position="238"/>
        <end position="255"/>
    </location>
</feature>
<gene>
    <name evidence="8" type="ORF">KJ970_14515</name>
</gene>
<keyword evidence="1" id="KW-0004">4Fe-4S</keyword>
<dbReference type="SUPFAM" id="SSF103501">
    <property type="entry name" value="Respiratory nitrate reductase 1 gamma chain"/>
    <property type="match status" value="1"/>
</dbReference>
<keyword evidence="4" id="KW-0408">Iron</keyword>
<evidence type="ECO:0000256" key="6">
    <source>
        <dbReference type="SAM" id="Phobius"/>
    </source>
</evidence>
<feature type="transmembrane region" description="Helical" evidence="6">
    <location>
        <begin position="215"/>
        <end position="233"/>
    </location>
</feature>
<feature type="domain" description="4Fe-4S ferredoxin-type" evidence="7">
    <location>
        <begin position="374"/>
        <end position="404"/>
    </location>
</feature>
<accession>A0A948RY62</accession>
<protein>
    <submittedName>
        <fullName evidence="8">4Fe-4S dicluster domain-containing protein</fullName>
    </submittedName>
</protein>
<dbReference type="Proteomes" id="UP000777784">
    <property type="component" value="Unassembled WGS sequence"/>
</dbReference>
<dbReference type="EMBL" id="JAHJDP010000085">
    <property type="protein sequence ID" value="MBU2692131.1"/>
    <property type="molecule type" value="Genomic_DNA"/>
</dbReference>
<feature type="transmembrane region" description="Helical" evidence="6">
    <location>
        <begin position="175"/>
        <end position="195"/>
    </location>
</feature>
<evidence type="ECO:0000313" key="9">
    <source>
        <dbReference type="Proteomes" id="UP000777784"/>
    </source>
</evidence>
<dbReference type="InterPro" id="IPR004017">
    <property type="entry name" value="Cys_rich_dom"/>
</dbReference>
<evidence type="ECO:0000256" key="2">
    <source>
        <dbReference type="ARBA" id="ARBA00022723"/>
    </source>
</evidence>
<keyword evidence="6" id="KW-0812">Transmembrane</keyword>
<dbReference type="GO" id="GO:0016491">
    <property type="term" value="F:oxidoreductase activity"/>
    <property type="evidence" value="ECO:0007669"/>
    <property type="project" value="UniProtKB-KW"/>
</dbReference>
<dbReference type="Gene3D" id="1.20.950.20">
    <property type="entry name" value="Transmembrane di-heme cytochromes, Chain C"/>
    <property type="match status" value="1"/>
</dbReference>
<dbReference type="PANTHER" id="PTHR43255:SF1">
    <property type="entry name" value="IRON-SULFUR-BINDING OXIDOREDUCTASE FADF-RELATED"/>
    <property type="match status" value="1"/>
</dbReference>
<evidence type="ECO:0000256" key="3">
    <source>
        <dbReference type="ARBA" id="ARBA00023002"/>
    </source>
</evidence>
<dbReference type="PROSITE" id="PS00198">
    <property type="entry name" value="4FE4S_FER_1"/>
    <property type="match status" value="1"/>
</dbReference>
<dbReference type="SUPFAM" id="SSF46548">
    <property type="entry name" value="alpha-helical ferredoxin"/>
    <property type="match status" value="1"/>
</dbReference>
<dbReference type="GO" id="GO:0005886">
    <property type="term" value="C:plasma membrane"/>
    <property type="evidence" value="ECO:0007669"/>
    <property type="project" value="TreeGrafter"/>
</dbReference>
<sequence length="704" mass="79218">MHAPGAEISREVLWNIKGTGFPIGPILMYSFAAITIFLFFRGLSRSGFFNRLKIAKLATGTDVDRTGNPWGRFWFTAADVFAHRRILKEPYQGLFHFFILWGFIALLITTTIVFLQADLIYPVWKVWFMKDAFYLGLSLFADLFGLLAITGVSMALARRLFFKPKWLDEKPEDNIILWSFLGILVTGFIVEGLRLQATEVNPANPMHAHIWTSPVGRMLAYLLSGMSLSAIYITHKILWWFHILGAFAFIVFIAYSKLFHMITTPVNIYLRARTAQPPIKTMPPESFEDAETFGIHNIEEYSRKDLFDSEACMRCGRCVEACPAFMTDKPLVPRDIIQDLRTYLEAKAKMVTGDDGIYKIVPDEAYKGPALIGDTIKKETIWSCVTCMACVEACPAYILQFPKLIDLRRYLVMMESDFPAGVADTFKGMESQSNPWGLGAHTRAEWADGLDVPLLSEKGEAEYLFYVGCAGALDDLNKKNAVAMVKILKAAGVDFAILGTEEGCCGDSAKKMGNEYLYQMLATANIEKFKEYKVKKIITLCPHGYNLLKHDYKELDGDYEVYHYTEILDTLIKEGKLALKNPIDHLGTITYHDSCYLGRYNNIYDQPRNILKALNSGPIVEMKDHHRKSFCCGAGGGRMWMEEDLGTRINHTRTKEVLDAGAKTVCTACPFCHTMLSDGIKELNLEEKLTAVDIAPLVAKAAGL</sequence>
<comment type="caution">
    <text evidence="8">The sequence shown here is derived from an EMBL/GenBank/DDBJ whole genome shotgun (WGS) entry which is preliminary data.</text>
</comment>